<dbReference type="RefSeq" id="WP_087070506.1">
    <property type="nucleotide sequence ID" value="NZ_CAUPFC010000019.1"/>
</dbReference>
<protein>
    <recommendedName>
        <fullName evidence="6">Glycosyltransferase RgtA/B/C/D-like domain-containing protein</fullName>
    </recommendedName>
</protein>
<feature type="transmembrane region" description="Helical" evidence="1">
    <location>
        <begin position="20"/>
        <end position="43"/>
    </location>
</feature>
<name>A0AAW9HPD7_9ACTO</name>
<feature type="transmembrane region" description="Helical" evidence="1">
    <location>
        <begin position="438"/>
        <end position="460"/>
    </location>
</feature>
<sequence length="612" mass="66518">MPVIEAHPRSAPLRWRTRGFAGLGALLYSIALSFIYGVNAWAIGPVHAWVADLGRLQCGTEFPRLYLQEGRCPIIGFPEGTAAVNGGIFSRAATFFALIFPGDDAAALSAWYLIWILLALVGAYGLFFWLTSHRLIAGIAAAVWMINPSVIGMGNFGTTFWGALLLPATVYVGVVLLRFWLRPPWWRRLLALASWCGVLTWAVFLDGYSFVMLGFIAGVVVIVLPLLRGRRGLPDAGRGFVYMAVASAVALVVYYRSAGGALAGMGTSEDFFRSMGVDVATTVIPTSSVWWADLFGIGLDADLMWGDGTNVRWNYIGITALVLLVCVLVWARGSRRYVLLWVGVALVAFVIALGPSLKWWEIRGPLTPPIQVTDYLMPRSEALWTFPWAPLYEELPGLDLMRAIYRWMLVVRLALLAALASGISALVRREARGSWRRVACGVLAALAVLASAPNLASLAVGASDRATHLGALIGEIPEKLDAALPDDAVVAFSSPVSDGNDFLAGVIASESDLVLYNTFGDKDVARARENWTPEMQDVIGSHANFGHSVWQVLYTGQVQAVVIPNFDFRWGIEQGSADAFAAEAQALREQIASDPRLRIETHADFTIVTLAE</sequence>
<evidence type="ECO:0008006" key="6">
    <source>
        <dbReference type="Google" id="ProtNLM"/>
    </source>
</evidence>
<evidence type="ECO:0000313" key="4">
    <source>
        <dbReference type="Proteomes" id="UP001284901"/>
    </source>
</evidence>
<evidence type="ECO:0000313" key="3">
    <source>
        <dbReference type="EMBL" id="MDY5146014.1"/>
    </source>
</evidence>
<keyword evidence="1" id="KW-1133">Transmembrane helix</keyword>
<dbReference type="Proteomes" id="UP001288320">
    <property type="component" value="Unassembled WGS sequence"/>
</dbReference>
<feature type="transmembrane region" description="Helical" evidence="1">
    <location>
        <begin position="135"/>
        <end position="154"/>
    </location>
</feature>
<gene>
    <name evidence="2" type="ORF">R6G74_04895</name>
    <name evidence="3" type="ORF">R6P33_03100</name>
</gene>
<dbReference type="GeneID" id="92814610"/>
<feature type="transmembrane region" description="Helical" evidence="1">
    <location>
        <begin position="160"/>
        <end position="181"/>
    </location>
</feature>
<feature type="transmembrane region" description="Helical" evidence="1">
    <location>
        <begin position="313"/>
        <end position="331"/>
    </location>
</feature>
<feature type="transmembrane region" description="Helical" evidence="1">
    <location>
        <begin position="338"/>
        <end position="357"/>
    </location>
</feature>
<organism evidence="2 5">
    <name type="scientific">Actinotignum timonense</name>
    <dbReference type="NCBI Taxonomy" id="1870995"/>
    <lineage>
        <taxon>Bacteria</taxon>
        <taxon>Bacillati</taxon>
        <taxon>Actinomycetota</taxon>
        <taxon>Actinomycetes</taxon>
        <taxon>Actinomycetales</taxon>
        <taxon>Actinomycetaceae</taxon>
        <taxon>Actinotignum</taxon>
    </lineage>
</organism>
<feature type="transmembrane region" description="Helical" evidence="1">
    <location>
        <begin position="188"/>
        <end position="204"/>
    </location>
</feature>
<feature type="transmembrane region" description="Helical" evidence="1">
    <location>
        <begin position="210"/>
        <end position="227"/>
    </location>
</feature>
<comment type="caution">
    <text evidence="2">The sequence shown here is derived from an EMBL/GenBank/DDBJ whole genome shotgun (WGS) entry which is preliminary data.</text>
</comment>
<reference evidence="2 4" key="1">
    <citation type="submission" date="2023-10" db="EMBL/GenBank/DDBJ databases">
        <title>Whole Genome based description of the genera Actinobaculum and Actinotignum reveals a complex phylogenetic relationship within the species included in the genus Actinotignum.</title>
        <authorList>
            <person name="Jensen C.S."/>
            <person name="Dargis R."/>
            <person name="Kemp M."/>
            <person name="Christensen J.J."/>
        </authorList>
    </citation>
    <scope>NUCLEOTIDE SEQUENCE</scope>
    <source>
        <strain evidence="3 4">SLA_B089</strain>
        <strain evidence="2">SLA_B245</strain>
    </source>
</reference>
<dbReference type="EMBL" id="JAWNFV010000008">
    <property type="protein sequence ID" value="MDY5140648.1"/>
    <property type="molecule type" value="Genomic_DNA"/>
</dbReference>
<proteinExistence type="predicted"/>
<evidence type="ECO:0000313" key="2">
    <source>
        <dbReference type="EMBL" id="MDY5140648.1"/>
    </source>
</evidence>
<evidence type="ECO:0000256" key="1">
    <source>
        <dbReference type="SAM" id="Phobius"/>
    </source>
</evidence>
<evidence type="ECO:0000313" key="5">
    <source>
        <dbReference type="Proteomes" id="UP001288320"/>
    </source>
</evidence>
<feature type="transmembrane region" description="Helical" evidence="1">
    <location>
        <begin position="404"/>
        <end position="426"/>
    </location>
</feature>
<dbReference type="Proteomes" id="UP001284901">
    <property type="component" value="Unassembled WGS sequence"/>
</dbReference>
<feature type="transmembrane region" description="Helical" evidence="1">
    <location>
        <begin position="110"/>
        <end position="130"/>
    </location>
</feature>
<keyword evidence="4" id="KW-1185">Reference proteome</keyword>
<keyword evidence="1" id="KW-0472">Membrane</keyword>
<feature type="transmembrane region" description="Helical" evidence="1">
    <location>
        <begin position="239"/>
        <end position="257"/>
    </location>
</feature>
<dbReference type="EMBL" id="JAWNFY010000006">
    <property type="protein sequence ID" value="MDY5146014.1"/>
    <property type="molecule type" value="Genomic_DNA"/>
</dbReference>
<accession>A0AAW9HPD7</accession>
<dbReference type="AlphaFoldDB" id="A0AAW9HPD7"/>
<keyword evidence="1" id="KW-0812">Transmembrane</keyword>